<reference evidence="1 2" key="1">
    <citation type="journal article" date="2014" name="Genome Announc.">
        <title>Draft Genome Sequences of Three Alkaliphilic Bacillus Strains, Bacillus wakoensis JCM 9140T, Bacillus akibai JCM 9157T, and Bacillus hemicellulosilyticus JCM 9152T.</title>
        <authorList>
            <person name="Yuki M."/>
            <person name="Oshima K."/>
            <person name="Suda W."/>
            <person name="Oshida Y."/>
            <person name="Kitamura K."/>
            <person name="Iida T."/>
            <person name="Hattori M."/>
            <person name="Ohkuma M."/>
        </authorList>
    </citation>
    <scope>NUCLEOTIDE SEQUENCE [LARGE SCALE GENOMIC DNA]</scope>
    <source>
        <strain evidence="1 2">JCM 9157</strain>
    </source>
</reference>
<organism evidence="1 2">
    <name type="scientific">Halalkalibacter akibai (strain ATCC 43226 / DSM 21942 / CIP 109018 / JCM 9157 / 1139)</name>
    <name type="common">Bacillus akibai</name>
    <dbReference type="NCBI Taxonomy" id="1236973"/>
    <lineage>
        <taxon>Bacteria</taxon>
        <taxon>Bacillati</taxon>
        <taxon>Bacillota</taxon>
        <taxon>Bacilli</taxon>
        <taxon>Bacillales</taxon>
        <taxon>Bacillaceae</taxon>
        <taxon>Halalkalibacter</taxon>
    </lineage>
</organism>
<gene>
    <name evidence="1" type="ORF">JCM9157_4109</name>
</gene>
<dbReference type="eggNOG" id="ENOG5030D6N">
    <property type="taxonomic scope" value="Bacteria"/>
</dbReference>
<protein>
    <submittedName>
        <fullName evidence="1">Uncharacterized protein</fullName>
    </submittedName>
</protein>
<keyword evidence="2" id="KW-1185">Reference proteome</keyword>
<accession>W4QXR2</accession>
<evidence type="ECO:0000313" key="1">
    <source>
        <dbReference type="EMBL" id="GAE36886.1"/>
    </source>
</evidence>
<sequence length="57" mass="7011">MRMVDLYVYNEHAEQPSAFQFFTREMLKYVLFPFFIMSFGKNKRTLYDIVTKTYLIK</sequence>
<dbReference type="Proteomes" id="UP000018896">
    <property type="component" value="Unassembled WGS sequence"/>
</dbReference>
<name>W4QXR2_HALA3</name>
<proteinExistence type="predicted"/>
<dbReference type="EMBL" id="BAUV01000046">
    <property type="protein sequence ID" value="GAE36886.1"/>
    <property type="molecule type" value="Genomic_DNA"/>
</dbReference>
<evidence type="ECO:0000313" key="2">
    <source>
        <dbReference type="Proteomes" id="UP000018896"/>
    </source>
</evidence>
<comment type="caution">
    <text evidence="1">The sequence shown here is derived from an EMBL/GenBank/DDBJ whole genome shotgun (WGS) entry which is preliminary data.</text>
</comment>
<dbReference type="AlphaFoldDB" id="W4QXR2"/>